<evidence type="ECO:0000313" key="3">
    <source>
        <dbReference type="Proteomes" id="UP000002484"/>
    </source>
</evidence>
<dbReference type="InParanoid" id="E3IZP3"/>
<dbReference type="Gene3D" id="3.20.20.450">
    <property type="entry name" value="EAL domain"/>
    <property type="match status" value="1"/>
</dbReference>
<proteinExistence type="predicted"/>
<dbReference type="KEGG" id="fri:FraEuI1c_5977"/>
<dbReference type="GO" id="GO:0071111">
    <property type="term" value="F:cyclic-guanylate-specific phosphodiesterase activity"/>
    <property type="evidence" value="ECO:0007669"/>
    <property type="project" value="InterPro"/>
</dbReference>
<dbReference type="InterPro" id="IPR003018">
    <property type="entry name" value="GAF"/>
</dbReference>
<dbReference type="AlphaFoldDB" id="E3IZP3"/>
<dbReference type="CDD" id="cd01948">
    <property type="entry name" value="EAL"/>
    <property type="match status" value="1"/>
</dbReference>
<dbReference type="InterPro" id="IPR029016">
    <property type="entry name" value="GAF-like_dom_sf"/>
</dbReference>
<gene>
    <name evidence="2" type="ordered locus">FraEuI1c_5977</name>
</gene>
<dbReference type="Proteomes" id="UP000002484">
    <property type="component" value="Chromosome"/>
</dbReference>
<dbReference type="RefSeq" id="WP_013427079.1">
    <property type="nucleotide sequence ID" value="NC_014666.1"/>
</dbReference>
<dbReference type="Pfam" id="PF01590">
    <property type="entry name" value="GAF"/>
    <property type="match status" value="1"/>
</dbReference>
<dbReference type="PANTHER" id="PTHR33121:SF76">
    <property type="entry name" value="SIGNALING PROTEIN"/>
    <property type="match status" value="1"/>
</dbReference>
<name>E3IZP3_PSEI1</name>
<accession>E3IZP3</accession>
<dbReference type="eggNOG" id="COG2200">
    <property type="taxonomic scope" value="Bacteria"/>
</dbReference>
<protein>
    <submittedName>
        <fullName evidence="2">Diguanylate phosphodiesterase with GAF sensor(S)</fullName>
    </submittedName>
</protein>
<dbReference type="HOGENOM" id="CLU_000445_145_0_11"/>
<dbReference type="InterPro" id="IPR050706">
    <property type="entry name" value="Cyclic-di-GMP_PDE-like"/>
</dbReference>
<feature type="domain" description="EAL" evidence="1">
    <location>
        <begin position="169"/>
        <end position="410"/>
    </location>
</feature>
<dbReference type="Gene3D" id="3.30.450.40">
    <property type="match status" value="1"/>
</dbReference>
<dbReference type="EMBL" id="CP002299">
    <property type="protein sequence ID" value="ADP83961.1"/>
    <property type="molecule type" value="Genomic_DNA"/>
</dbReference>
<evidence type="ECO:0000313" key="2">
    <source>
        <dbReference type="EMBL" id="ADP83961.1"/>
    </source>
</evidence>
<sequence>MERLSRRCASCLGPESEVAEPWTVLIELLDVLCRRLHMDVAWLGQFEGDLLVLQVVSGDLDRFGIAPGMSIRRSSSLYGKILAGELPAVIPDVRADPRAAQVASATEFDMGAYAATPVVDGEGRSYGMLGCLNQQPCPSLGESDAGFLRLLAGFLSQFVIDLRQQWEMRSGVWRHIRSLLDEGGPQVYFQPVVELATGRVVGVEGLSRFPTAIQGPKDLFAAAATVGLGPELEMAAIRNALRVLPDLPLDVTLTVNASPATATGGLVDLVVGTGTPAKVAVEITEHDYIGDDRGLLLVADILRGHGTHIAVDDVGSCYSGLEQLLHLRPEVIKMDYYITHGIDVDPARRAVAAGLTRIAQEIGGRVVAEGIETVAELEAVIATGIPFGQGFLLGAPTPSITDACRGDRLPGHLGAGRRGRVA</sequence>
<dbReference type="SMART" id="SM00065">
    <property type="entry name" value="GAF"/>
    <property type="match status" value="1"/>
</dbReference>
<keyword evidence="3" id="KW-1185">Reference proteome</keyword>
<dbReference type="PANTHER" id="PTHR33121">
    <property type="entry name" value="CYCLIC DI-GMP PHOSPHODIESTERASE PDEF"/>
    <property type="match status" value="1"/>
</dbReference>
<dbReference type="SUPFAM" id="SSF55781">
    <property type="entry name" value="GAF domain-like"/>
    <property type="match status" value="1"/>
</dbReference>
<dbReference type="SUPFAM" id="SSF141868">
    <property type="entry name" value="EAL domain-like"/>
    <property type="match status" value="1"/>
</dbReference>
<dbReference type="InterPro" id="IPR001633">
    <property type="entry name" value="EAL_dom"/>
</dbReference>
<organism evidence="2 3">
    <name type="scientific">Pseudofrankia inefficax (strain DSM 45817 / CECT 9037 / DDB 130130 / EuI1c)</name>
    <name type="common">Frankia inefficax</name>
    <dbReference type="NCBI Taxonomy" id="298654"/>
    <lineage>
        <taxon>Bacteria</taxon>
        <taxon>Bacillati</taxon>
        <taxon>Actinomycetota</taxon>
        <taxon>Actinomycetes</taxon>
        <taxon>Frankiales</taxon>
        <taxon>Frankiaceae</taxon>
        <taxon>Pseudofrankia</taxon>
    </lineage>
</organism>
<evidence type="ECO:0000259" key="1">
    <source>
        <dbReference type="PROSITE" id="PS50883"/>
    </source>
</evidence>
<dbReference type="PROSITE" id="PS50883">
    <property type="entry name" value="EAL"/>
    <property type="match status" value="1"/>
</dbReference>
<dbReference type="Pfam" id="PF00563">
    <property type="entry name" value="EAL"/>
    <property type="match status" value="1"/>
</dbReference>
<dbReference type="InterPro" id="IPR035919">
    <property type="entry name" value="EAL_sf"/>
</dbReference>
<dbReference type="SMART" id="SM00052">
    <property type="entry name" value="EAL"/>
    <property type="match status" value="1"/>
</dbReference>
<dbReference type="STRING" id="298654.FraEuI1c_5977"/>
<reference evidence="2 3" key="1">
    <citation type="submission" date="2010-10" db="EMBL/GenBank/DDBJ databases">
        <title>Complete sequence of Frankia sp. EuI1c.</title>
        <authorList>
            <consortium name="US DOE Joint Genome Institute"/>
            <person name="Lucas S."/>
            <person name="Copeland A."/>
            <person name="Lapidus A."/>
            <person name="Cheng J.-F."/>
            <person name="Bruce D."/>
            <person name="Goodwin L."/>
            <person name="Pitluck S."/>
            <person name="Chertkov O."/>
            <person name="Detter J.C."/>
            <person name="Han C."/>
            <person name="Tapia R."/>
            <person name="Land M."/>
            <person name="Hauser L."/>
            <person name="Jeffries C."/>
            <person name="Kyrpides N."/>
            <person name="Ivanova N."/>
            <person name="Mikhailova N."/>
            <person name="Beauchemin N."/>
            <person name="Sen A."/>
            <person name="Sur S.A."/>
            <person name="Gtari M."/>
            <person name="Wall L."/>
            <person name="Tisa L."/>
            <person name="Woyke T."/>
        </authorList>
    </citation>
    <scope>NUCLEOTIDE SEQUENCE [LARGE SCALE GENOMIC DNA]</scope>
    <source>
        <strain evidence="3">DSM 45817 / CECT 9037 / EuI1c</strain>
    </source>
</reference>